<dbReference type="GO" id="GO:0006508">
    <property type="term" value="P:proteolysis"/>
    <property type="evidence" value="ECO:0007669"/>
    <property type="project" value="UniProtKB-KW"/>
</dbReference>
<dbReference type="EC" id="3.4.-.-" evidence="9"/>
<feature type="signal peptide" evidence="9">
    <location>
        <begin position="1"/>
        <end position="24"/>
    </location>
</feature>
<keyword evidence="12" id="KW-1185">Reference proteome</keyword>
<dbReference type="PANTHER" id="PTHR12147:SF56">
    <property type="entry name" value="AMINOPEPTIDASE YDR415C-RELATED"/>
    <property type="match status" value="1"/>
</dbReference>
<evidence type="ECO:0000256" key="4">
    <source>
        <dbReference type="ARBA" id="ARBA00022723"/>
    </source>
</evidence>
<evidence type="ECO:0000256" key="9">
    <source>
        <dbReference type="RuleBase" id="RU361240"/>
    </source>
</evidence>
<feature type="chain" id="PRO_5005962898" description="Peptide hydrolase" evidence="9">
    <location>
        <begin position="25"/>
        <end position="435"/>
    </location>
</feature>
<evidence type="ECO:0000256" key="1">
    <source>
        <dbReference type="ARBA" id="ARBA00001947"/>
    </source>
</evidence>
<reference evidence="11 12" key="1">
    <citation type="submission" date="2014-09" db="EMBL/GenBank/DDBJ databases">
        <authorList>
            <person name="Magalhaes I.L.F."/>
            <person name="Oliveira U."/>
            <person name="Santos F.R."/>
            <person name="Vidigal T.H.D.A."/>
            <person name="Brescovit A.D."/>
            <person name="Santos A.J."/>
        </authorList>
    </citation>
    <scope>NUCLEOTIDE SEQUENCE [LARGE SCALE GENOMIC DNA]</scope>
</reference>
<dbReference type="Pfam" id="PF04389">
    <property type="entry name" value="Peptidase_M28"/>
    <property type="match status" value="1"/>
</dbReference>
<evidence type="ECO:0000313" key="11">
    <source>
        <dbReference type="EMBL" id="CEH15681.1"/>
    </source>
</evidence>
<keyword evidence="3 9" id="KW-0645">Protease</keyword>
<accession>A0A0P1BJ42</accession>
<comment type="similarity">
    <text evidence="8">Belongs to the peptidase M28 family. M28E subfamily.</text>
</comment>
<sequence>MRLSTFSLATAAALAAVSVQSIHAAPCHGSVTESTTRPLISSSYQADVFETPMLELPSAPAAMRLLAGAIRRVPFLGELSEPRLVQTAHDQHPYWTTELGKMYLRWSRQNFFDLTATLGSGIEPIRFPTTASSLVQSSSFPNTTYHEKHLKGVFAEISDAGPKENLKGFTSFRNRYYRSETGKQSQQWLLKLIQGVVADVPYISVREHKHSWGQNSILLHISGAKSSSAEQGHIAAVAGAHLDSTHQIPFLPAPGADDDGSGTVTLIEALRALLSKGWRPVKDIEFHWYSAEEGGLLGSQEVAQAYAAKGVRPSAMLQQDMTAFVKPGTEARVGIVSDFVSTPLTDFVRLLVNTYLEIPPVETKLGYAGSDHASWTKVGVPSAFAIEATFEDSNLQRIHTTGDTIDAPGFSFDHLVQFVRLTSAFVVELGGWAEK</sequence>
<dbReference type="GO" id="GO:0004177">
    <property type="term" value="F:aminopeptidase activity"/>
    <property type="evidence" value="ECO:0007669"/>
    <property type="project" value="UniProtKB-KW"/>
</dbReference>
<keyword evidence="5 9" id="KW-0732">Signal</keyword>
<comment type="cofactor">
    <cofactor evidence="1">
        <name>Zn(2+)</name>
        <dbReference type="ChEBI" id="CHEBI:29105"/>
    </cofactor>
</comment>
<keyword evidence="2" id="KW-0031">Aminopeptidase</keyword>
<dbReference type="EMBL" id="CCYA01000272">
    <property type="protein sequence ID" value="CEH15681.1"/>
    <property type="molecule type" value="Genomic_DNA"/>
</dbReference>
<name>A0A0P1BJ42_9BASI</name>
<evidence type="ECO:0000313" key="12">
    <source>
        <dbReference type="Proteomes" id="UP000054845"/>
    </source>
</evidence>
<dbReference type="SUPFAM" id="SSF53187">
    <property type="entry name" value="Zn-dependent exopeptidases"/>
    <property type="match status" value="1"/>
</dbReference>
<dbReference type="Gene3D" id="3.40.630.10">
    <property type="entry name" value="Zn peptidases"/>
    <property type="match status" value="1"/>
</dbReference>
<protein>
    <recommendedName>
        <fullName evidence="9">Peptide hydrolase</fullName>
        <ecNumber evidence="9">3.4.-.-</ecNumber>
    </recommendedName>
</protein>
<proteinExistence type="inferred from homology"/>
<dbReference type="STRING" id="401625.A0A0P1BJ42"/>
<evidence type="ECO:0000256" key="8">
    <source>
        <dbReference type="ARBA" id="ARBA00043962"/>
    </source>
</evidence>
<keyword evidence="4 9" id="KW-0479">Metal-binding</keyword>
<dbReference type="GO" id="GO:0008235">
    <property type="term" value="F:metalloexopeptidase activity"/>
    <property type="evidence" value="ECO:0007669"/>
    <property type="project" value="InterPro"/>
</dbReference>
<dbReference type="PANTHER" id="PTHR12147">
    <property type="entry name" value="METALLOPEPTIDASE M28 FAMILY MEMBER"/>
    <property type="match status" value="1"/>
</dbReference>
<keyword evidence="11" id="KW-0675">Receptor</keyword>
<dbReference type="GO" id="GO:0046872">
    <property type="term" value="F:metal ion binding"/>
    <property type="evidence" value="ECO:0007669"/>
    <property type="project" value="UniProtKB-KW"/>
</dbReference>
<evidence type="ECO:0000256" key="7">
    <source>
        <dbReference type="ARBA" id="ARBA00022833"/>
    </source>
</evidence>
<organism evidence="11 12">
    <name type="scientific">Ceraceosorus bombacis</name>
    <dbReference type="NCBI Taxonomy" id="401625"/>
    <lineage>
        <taxon>Eukaryota</taxon>
        <taxon>Fungi</taxon>
        <taxon>Dikarya</taxon>
        <taxon>Basidiomycota</taxon>
        <taxon>Ustilaginomycotina</taxon>
        <taxon>Exobasidiomycetes</taxon>
        <taxon>Ceraceosorales</taxon>
        <taxon>Ceraceosoraceae</taxon>
        <taxon>Ceraceosorus</taxon>
    </lineage>
</organism>
<dbReference type="AlphaFoldDB" id="A0A0P1BJ42"/>
<evidence type="ECO:0000256" key="6">
    <source>
        <dbReference type="ARBA" id="ARBA00022801"/>
    </source>
</evidence>
<dbReference type="InterPro" id="IPR007484">
    <property type="entry name" value="Peptidase_M28"/>
</dbReference>
<evidence type="ECO:0000256" key="3">
    <source>
        <dbReference type="ARBA" id="ARBA00022670"/>
    </source>
</evidence>
<evidence type="ECO:0000256" key="5">
    <source>
        <dbReference type="ARBA" id="ARBA00022729"/>
    </source>
</evidence>
<dbReference type="InterPro" id="IPR045175">
    <property type="entry name" value="M28_fam"/>
</dbReference>
<feature type="domain" description="Peptidase M28" evidence="10">
    <location>
        <begin position="236"/>
        <end position="407"/>
    </location>
</feature>
<keyword evidence="7 9" id="KW-0862">Zinc</keyword>
<dbReference type="OrthoDB" id="2214at2759"/>
<keyword evidence="6 9" id="KW-0378">Hydrolase</keyword>
<evidence type="ECO:0000256" key="2">
    <source>
        <dbReference type="ARBA" id="ARBA00022438"/>
    </source>
</evidence>
<evidence type="ECO:0000259" key="10">
    <source>
        <dbReference type="Pfam" id="PF04389"/>
    </source>
</evidence>
<dbReference type="Proteomes" id="UP000054845">
    <property type="component" value="Unassembled WGS sequence"/>
</dbReference>